<dbReference type="FunFam" id="1.20.1250.20:FF:000413">
    <property type="entry name" value="Karmoisin, isoform B"/>
    <property type="match status" value="1"/>
</dbReference>
<dbReference type="GO" id="GO:0022857">
    <property type="term" value="F:transmembrane transporter activity"/>
    <property type="evidence" value="ECO:0007669"/>
    <property type="project" value="InterPro"/>
</dbReference>
<dbReference type="SUPFAM" id="SSF103473">
    <property type="entry name" value="MFS general substrate transporter"/>
    <property type="match status" value="1"/>
</dbReference>
<keyword evidence="2" id="KW-1133">Transmembrane helix</keyword>
<evidence type="ECO:0000259" key="3">
    <source>
        <dbReference type="PROSITE" id="PS50850"/>
    </source>
</evidence>
<sequence length="454" mass="49202">MAPGRTSPPDGGTRAWFVMVSSFLCNGVLFGVVNTYSVIYVELQKNLEDRGVSDASSKAALVGSLTIGTTFFLSPVAGILTDKIGIRLTTFIGGLLAATGMLVSSFVTNKVEYLFFTYGILFGLGASLAYTPSLVILGHYFHRYMGLVNGFVTAGSSVFTMMMPYLIDFLLKQYGLNICLRCLALFMCIIMVCAMLFKPIMPATAAAQKKGFKSLINTKIWKKKKYVIWALVIPISLFGYFVPYVHMVKFTQLKFPGEDGKSLVFCIGVASGVGRLIFGRLADNRRINRILLQQISFFLIGTLTMLMTVTPNFPALQLIALAMGIFDGCFISLLGPIAFDLVGQEGAGQAIGFLLGFCSIPLTVGPPIAGLIYDTTKSYGLAFLLAGIPPILCSFLLCAVKCVSDNPSLEETNSGLTEVKKMYSPKTDEEDPEVAEKDFSALLHINNSGQAVSR</sequence>
<feature type="transmembrane region" description="Helical" evidence="2">
    <location>
        <begin position="290"/>
        <end position="309"/>
    </location>
</feature>
<dbReference type="AlphaFoldDB" id="A0A1B6D6R1"/>
<dbReference type="InterPro" id="IPR020846">
    <property type="entry name" value="MFS_dom"/>
</dbReference>
<dbReference type="PANTHER" id="PTHR11360:SF312">
    <property type="entry name" value="KARMOISIN, ISOFORM B"/>
    <property type="match status" value="1"/>
</dbReference>
<evidence type="ECO:0000256" key="1">
    <source>
        <dbReference type="ARBA" id="ARBA00004141"/>
    </source>
</evidence>
<dbReference type="Pfam" id="PF07690">
    <property type="entry name" value="MFS_1"/>
    <property type="match status" value="1"/>
</dbReference>
<feature type="transmembrane region" description="Helical" evidence="2">
    <location>
        <begin position="88"/>
        <end position="107"/>
    </location>
</feature>
<feature type="transmembrane region" description="Helical" evidence="2">
    <location>
        <begin position="262"/>
        <end position="278"/>
    </location>
</feature>
<accession>A0A1B6D6R1</accession>
<dbReference type="PROSITE" id="PS50850">
    <property type="entry name" value="MFS"/>
    <property type="match status" value="1"/>
</dbReference>
<evidence type="ECO:0000256" key="2">
    <source>
        <dbReference type="SAM" id="Phobius"/>
    </source>
</evidence>
<keyword evidence="2" id="KW-0472">Membrane</keyword>
<dbReference type="PANTHER" id="PTHR11360">
    <property type="entry name" value="MONOCARBOXYLATE TRANSPORTER"/>
    <property type="match status" value="1"/>
</dbReference>
<dbReference type="EMBL" id="GEDC01015952">
    <property type="protein sequence ID" value="JAS21346.1"/>
    <property type="molecule type" value="Transcribed_RNA"/>
</dbReference>
<protein>
    <recommendedName>
        <fullName evidence="3">Major facilitator superfamily (MFS) profile domain-containing protein</fullName>
    </recommendedName>
</protein>
<comment type="subcellular location">
    <subcellularLocation>
        <location evidence="1">Membrane</location>
        <topology evidence="1">Multi-pass membrane protein</topology>
    </subcellularLocation>
</comment>
<feature type="transmembrane region" description="Helical" evidence="2">
    <location>
        <begin position="15"/>
        <end position="39"/>
    </location>
</feature>
<dbReference type="InterPro" id="IPR036259">
    <property type="entry name" value="MFS_trans_sf"/>
</dbReference>
<dbReference type="InterPro" id="IPR011701">
    <property type="entry name" value="MFS"/>
</dbReference>
<reference evidence="4" key="1">
    <citation type="submission" date="2015-12" db="EMBL/GenBank/DDBJ databases">
        <title>De novo transcriptome assembly of four potential Pierce s Disease insect vectors from Arizona vineyards.</title>
        <authorList>
            <person name="Tassone E.E."/>
        </authorList>
    </citation>
    <scope>NUCLEOTIDE SEQUENCE</scope>
</reference>
<feature type="transmembrane region" description="Helical" evidence="2">
    <location>
        <begin position="226"/>
        <end position="242"/>
    </location>
</feature>
<dbReference type="InterPro" id="IPR050327">
    <property type="entry name" value="Proton-linked_MCT"/>
</dbReference>
<organism evidence="4">
    <name type="scientific">Clastoptera arizonana</name>
    <name type="common">Arizona spittle bug</name>
    <dbReference type="NCBI Taxonomy" id="38151"/>
    <lineage>
        <taxon>Eukaryota</taxon>
        <taxon>Metazoa</taxon>
        <taxon>Ecdysozoa</taxon>
        <taxon>Arthropoda</taxon>
        <taxon>Hexapoda</taxon>
        <taxon>Insecta</taxon>
        <taxon>Pterygota</taxon>
        <taxon>Neoptera</taxon>
        <taxon>Paraneoptera</taxon>
        <taxon>Hemiptera</taxon>
        <taxon>Auchenorrhyncha</taxon>
        <taxon>Cercopoidea</taxon>
        <taxon>Clastopteridae</taxon>
        <taxon>Clastoptera</taxon>
    </lineage>
</organism>
<feature type="transmembrane region" description="Helical" evidence="2">
    <location>
        <begin position="315"/>
        <end position="339"/>
    </location>
</feature>
<feature type="transmembrane region" description="Helical" evidence="2">
    <location>
        <begin position="173"/>
        <end position="197"/>
    </location>
</feature>
<name>A0A1B6D6R1_9HEMI</name>
<proteinExistence type="predicted"/>
<feature type="transmembrane region" description="Helical" evidence="2">
    <location>
        <begin position="144"/>
        <end position="167"/>
    </location>
</feature>
<feature type="transmembrane region" description="Helical" evidence="2">
    <location>
        <begin position="379"/>
        <end position="400"/>
    </location>
</feature>
<feature type="domain" description="Major facilitator superfamily (MFS) profile" evidence="3">
    <location>
        <begin position="15"/>
        <end position="405"/>
    </location>
</feature>
<gene>
    <name evidence="4" type="ORF">g.18664</name>
</gene>
<feature type="transmembrane region" description="Helical" evidence="2">
    <location>
        <begin position="59"/>
        <end position="81"/>
    </location>
</feature>
<feature type="transmembrane region" description="Helical" evidence="2">
    <location>
        <begin position="351"/>
        <end position="373"/>
    </location>
</feature>
<dbReference type="Gene3D" id="1.20.1250.20">
    <property type="entry name" value="MFS general substrate transporter like domains"/>
    <property type="match status" value="2"/>
</dbReference>
<feature type="transmembrane region" description="Helical" evidence="2">
    <location>
        <begin position="113"/>
        <end position="137"/>
    </location>
</feature>
<keyword evidence="2" id="KW-0812">Transmembrane</keyword>
<evidence type="ECO:0000313" key="4">
    <source>
        <dbReference type="EMBL" id="JAS21346.1"/>
    </source>
</evidence>
<dbReference type="GO" id="GO:0016020">
    <property type="term" value="C:membrane"/>
    <property type="evidence" value="ECO:0007669"/>
    <property type="project" value="UniProtKB-SubCell"/>
</dbReference>